<reference evidence="3 4" key="1">
    <citation type="submission" date="2019-08" db="EMBL/GenBank/DDBJ databases">
        <title>In-depth cultivation of the pig gut microbiome towards novel bacterial diversity and tailored functional studies.</title>
        <authorList>
            <person name="Wylensek D."/>
            <person name="Hitch T.C.A."/>
            <person name="Clavel T."/>
        </authorList>
    </citation>
    <scope>NUCLEOTIDE SEQUENCE [LARGE SCALE GENOMIC DNA]</scope>
    <source>
        <strain evidence="3 4">NM-380-WT-3C1</strain>
    </source>
</reference>
<dbReference type="GO" id="GO:0005975">
    <property type="term" value="P:carbohydrate metabolic process"/>
    <property type="evidence" value="ECO:0007669"/>
    <property type="project" value="InterPro"/>
</dbReference>
<proteinExistence type="inferred from homology"/>
<dbReference type="Pfam" id="PF02502">
    <property type="entry name" value="LacAB_rpiB"/>
    <property type="match status" value="1"/>
</dbReference>
<accession>A0A7X2PC09</accession>
<dbReference type="InterPro" id="IPR003500">
    <property type="entry name" value="RpiB_LacA_LacB"/>
</dbReference>
<gene>
    <name evidence="3" type="ORF">FYJ80_04775</name>
</gene>
<evidence type="ECO:0000313" key="3">
    <source>
        <dbReference type="EMBL" id="MSU06088.1"/>
    </source>
</evidence>
<keyword evidence="4" id="KW-1185">Reference proteome</keyword>
<organism evidence="3 4">
    <name type="scientific">Bullifex porci</name>
    <dbReference type="NCBI Taxonomy" id="2606638"/>
    <lineage>
        <taxon>Bacteria</taxon>
        <taxon>Pseudomonadati</taxon>
        <taxon>Spirochaetota</taxon>
        <taxon>Spirochaetia</taxon>
        <taxon>Spirochaetales</taxon>
        <taxon>Spirochaetaceae</taxon>
        <taxon>Bullifex</taxon>
    </lineage>
</organism>
<protein>
    <submittedName>
        <fullName evidence="3">RpiB/LacA/LacB family sugar-phosphate isomerase</fullName>
    </submittedName>
</protein>
<comment type="caution">
    <text evidence="3">The sequence shown here is derived from an EMBL/GenBank/DDBJ whole genome shotgun (WGS) entry which is preliminary data.</text>
</comment>
<dbReference type="AlphaFoldDB" id="A0A7X2PC09"/>
<dbReference type="InterPro" id="IPR022133">
    <property type="entry name" value="Ribose_5_isomerase_C"/>
</dbReference>
<evidence type="ECO:0000259" key="2">
    <source>
        <dbReference type="Pfam" id="PF12408"/>
    </source>
</evidence>
<dbReference type="Proteomes" id="UP000460549">
    <property type="component" value="Unassembled WGS sequence"/>
</dbReference>
<feature type="domain" description="Ribose-5-phosphate isomerase C-terminal" evidence="2">
    <location>
        <begin position="164"/>
        <end position="209"/>
    </location>
</feature>
<evidence type="ECO:0000313" key="4">
    <source>
        <dbReference type="Proteomes" id="UP000460549"/>
    </source>
</evidence>
<dbReference type="RefSeq" id="WP_154425064.1">
    <property type="nucleotide sequence ID" value="NZ_JAQYGB010000045.1"/>
</dbReference>
<dbReference type="InterPro" id="IPR036569">
    <property type="entry name" value="RpiB_LacA_LacB_sf"/>
</dbReference>
<evidence type="ECO:0000256" key="1">
    <source>
        <dbReference type="ARBA" id="ARBA00008754"/>
    </source>
</evidence>
<sequence length="211" mass="23403">MRIGLVMENSQGDKNPLVYECLKEVAEKYGHEVVNYGMYSSKDECQITYVKAGLLSSVLLNSKAVDFIVTGCGTGEGAMLALNSFPATLCGHVVDPEDAYLFMQINDGNAIAIPYAKGMGWGAELRLKNIFEQLFVAPGGGGYPKDRVVPEQRNKKILDQVKTVTHTDIKYIVKNLDQDFVKETFSGEHFKEYFSRDAQEGELKDLVLSLC</sequence>
<dbReference type="PANTHER" id="PTHR30345">
    <property type="entry name" value="RIBOSE-5-PHOSPHATE ISOMERASE B"/>
    <property type="match status" value="1"/>
</dbReference>
<dbReference type="EMBL" id="VUNN01000006">
    <property type="protein sequence ID" value="MSU06088.1"/>
    <property type="molecule type" value="Genomic_DNA"/>
</dbReference>
<dbReference type="GO" id="GO:0016861">
    <property type="term" value="F:intramolecular oxidoreductase activity, interconverting aldoses and ketoses"/>
    <property type="evidence" value="ECO:0007669"/>
    <property type="project" value="UniProtKB-ARBA"/>
</dbReference>
<dbReference type="SUPFAM" id="SSF89623">
    <property type="entry name" value="Ribose/Galactose isomerase RpiB/AlsB"/>
    <property type="match status" value="1"/>
</dbReference>
<dbReference type="Pfam" id="PF12408">
    <property type="entry name" value="DUF3666"/>
    <property type="match status" value="1"/>
</dbReference>
<dbReference type="NCBIfam" id="NF006753">
    <property type="entry name" value="PRK09273.1"/>
    <property type="match status" value="1"/>
</dbReference>
<keyword evidence="3" id="KW-0413">Isomerase</keyword>
<name>A0A7X2PC09_9SPIO</name>
<dbReference type="Gene3D" id="3.40.1400.10">
    <property type="entry name" value="Sugar-phosphate isomerase, RpiB/LacA/LacB"/>
    <property type="match status" value="1"/>
</dbReference>
<comment type="similarity">
    <text evidence="1">Belongs to the LacAB/RpiB family.</text>
</comment>
<dbReference type="PANTHER" id="PTHR30345:SF6">
    <property type="entry name" value="RIBOSE 5-PHOSPHATE ISOMERASE"/>
    <property type="match status" value="1"/>
</dbReference>